<dbReference type="KEGG" id="epo:Epro_0441"/>
<dbReference type="EMBL" id="CP009498">
    <property type="protein sequence ID" value="AKL97820.1"/>
    <property type="molecule type" value="Genomic_DNA"/>
</dbReference>
<dbReference type="AlphaFoldDB" id="A0A0G3WIV5"/>
<sequence>MKKLKILQAKTFLERFCGFMFKENAGYALFFKNCTSVHTFFMKFNINVVFLNKKNEIISIKKNVRPWRLVLPVKNAVSILEIPTEIAPKNAENLKKSLNLRKFAVKMKK</sequence>
<dbReference type="STRING" id="1408281.Epro_0441"/>
<keyword evidence="2" id="KW-1185">Reference proteome</keyword>
<reference evidence="1 2" key="1">
    <citation type="submission" date="2014-09" db="EMBL/GenBank/DDBJ databases">
        <title>Complete genome sequence of Endomicrobium proavitum.</title>
        <authorList>
            <person name="Zheng H."/>
        </authorList>
    </citation>
    <scope>NUCLEOTIDE SEQUENCE [LARGE SCALE GENOMIC DNA]</scope>
    <source>
        <strain evidence="1 2">Rsa215</strain>
    </source>
</reference>
<evidence type="ECO:0000313" key="2">
    <source>
        <dbReference type="Proteomes" id="UP000035337"/>
    </source>
</evidence>
<evidence type="ECO:0000313" key="1">
    <source>
        <dbReference type="EMBL" id="AKL97820.1"/>
    </source>
</evidence>
<dbReference type="InterPro" id="IPR038695">
    <property type="entry name" value="Saro_0823-like_sf"/>
</dbReference>
<dbReference type="RefSeq" id="WP_052570196.1">
    <property type="nucleotide sequence ID" value="NZ_CP009498.1"/>
</dbReference>
<proteinExistence type="predicted"/>
<protein>
    <recommendedName>
        <fullName evidence="3">DUF192 domain-containing protein</fullName>
    </recommendedName>
</protein>
<dbReference type="Pfam" id="PF02643">
    <property type="entry name" value="DUF192"/>
    <property type="match status" value="1"/>
</dbReference>
<dbReference type="InterPro" id="IPR003795">
    <property type="entry name" value="DUF192"/>
</dbReference>
<dbReference type="OrthoDB" id="9813379at2"/>
<evidence type="ECO:0008006" key="3">
    <source>
        <dbReference type="Google" id="ProtNLM"/>
    </source>
</evidence>
<organism evidence="1 2">
    <name type="scientific">Endomicrobium proavitum</name>
    <dbReference type="NCBI Taxonomy" id="1408281"/>
    <lineage>
        <taxon>Bacteria</taxon>
        <taxon>Pseudomonadati</taxon>
        <taxon>Elusimicrobiota</taxon>
        <taxon>Endomicrobiia</taxon>
        <taxon>Endomicrobiales</taxon>
        <taxon>Endomicrobiaceae</taxon>
        <taxon>Endomicrobium</taxon>
    </lineage>
</organism>
<accession>A0A0G3WIV5</accession>
<dbReference type="PATRIC" id="fig|1408281.3.peg.454"/>
<gene>
    <name evidence="1" type="ORF">Epro_0441</name>
</gene>
<name>A0A0G3WIV5_9BACT</name>
<dbReference type="Proteomes" id="UP000035337">
    <property type="component" value="Chromosome"/>
</dbReference>
<dbReference type="Gene3D" id="2.60.120.1140">
    <property type="entry name" value="Protein of unknown function DUF192"/>
    <property type="match status" value="1"/>
</dbReference>